<feature type="transmembrane region" description="Helical" evidence="7">
    <location>
        <begin position="92"/>
        <end position="112"/>
    </location>
</feature>
<evidence type="ECO:0000259" key="9">
    <source>
        <dbReference type="PROSITE" id="PS50928"/>
    </source>
</evidence>
<evidence type="ECO:0000256" key="4">
    <source>
        <dbReference type="ARBA" id="ARBA00022692"/>
    </source>
</evidence>
<dbReference type="PANTHER" id="PTHR30151">
    <property type="entry name" value="ALKANE SULFONATE ABC TRANSPORTER-RELATED, MEMBRANE SUBUNIT"/>
    <property type="match status" value="1"/>
</dbReference>
<dbReference type="PROSITE" id="PS50928">
    <property type="entry name" value="ABC_TM1"/>
    <property type="match status" value="1"/>
</dbReference>
<sequence length="273" mass="29684">MTATKPAPVPSPKPTSTETETETVAPSRFSWRSLLASQAVGASLLAVVVVLAWQVMSGLTFVIPSPAQTIVVLFENLSDPTYLFDLRVTAQAVLMAFVIGTAVGGGLGLMLGLSSRLRMIFEPLIIMLNGIPKIVLYPVLLPIFSLSGSKIVMGVLFALFPVLINVSTGVQEIPKVYWKLARSVRANAWQMLTHIIFPAIRRPLLTGIRLAVSLAVVGVVLSEFFATRRGLGRVVLQAYSHGDYPSMVATIMLLITISFGISIALWQWEKRLH</sequence>
<feature type="transmembrane region" description="Helical" evidence="7">
    <location>
        <begin position="207"/>
        <end position="226"/>
    </location>
</feature>
<dbReference type="SUPFAM" id="SSF161098">
    <property type="entry name" value="MetI-like"/>
    <property type="match status" value="1"/>
</dbReference>
<evidence type="ECO:0000256" key="2">
    <source>
        <dbReference type="ARBA" id="ARBA00022448"/>
    </source>
</evidence>
<evidence type="ECO:0000313" key="11">
    <source>
        <dbReference type="Proteomes" id="UP000006072"/>
    </source>
</evidence>
<feature type="transmembrane region" description="Helical" evidence="7">
    <location>
        <begin position="34"/>
        <end position="56"/>
    </location>
</feature>
<dbReference type="eggNOG" id="COG0600">
    <property type="taxonomic scope" value="Bacteria"/>
</dbReference>
<evidence type="ECO:0000256" key="8">
    <source>
        <dbReference type="SAM" id="MobiDB-lite"/>
    </source>
</evidence>
<keyword evidence="5 7" id="KW-1133">Transmembrane helix</keyword>
<dbReference type="GO" id="GO:0005886">
    <property type="term" value="C:plasma membrane"/>
    <property type="evidence" value="ECO:0007669"/>
    <property type="project" value="UniProtKB-SubCell"/>
</dbReference>
<feature type="region of interest" description="Disordered" evidence="8">
    <location>
        <begin position="1"/>
        <end position="22"/>
    </location>
</feature>
<proteinExistence type="inferred from homology"/>
<keyword evidence="11" id="KW-1185">Reference proteome</keyword>
<reference evidence="10 11" key="1">
    <citation type="journal article" date="2012" name="J. Bacteriol.">
        <title>Complete Genome Sequence of Mycobacterium vaccae Type Strain ATCC 25954.</title>
        <authorList>
            <person name="Ho Y.S."/>
            <person name="Adroub S.A."/>
            <person name="Abadi M."/>
            <person name="Al Alwan B."/>
            <person name="Alkhateeb R."/>
            <person name="Gao G."/>
            <person name="Ragab A."/>
            <person name="Ali S."/>
            <person name="van Soolingen D."/>
            <person name="Bitter W."/>
            <person name="Pain A."/>
            <person name="Abdallah A.M."/>
        </authorList>
    </citation>
    <scope>NUCLEOTIDE SEQUENCE [LARGE SCALE GENOMIC DNA]</scope>
    <source>
        <strain evidence="10 11">ATCC 25954</strain>
    </source>
</reference>
<keyword evidence="6 7" id="KW-0472">Membrane</keyword>
<protein>
    <submittedName>
        <fullName evidence="10">Transporter permease</fullName>
    </submittedName>
</protein>
<comment type="subcellular location">
    <subcellularLocation>
        <location evidence="1 7">Cell membrane</location>
        <topology evidence="1 7">Multi-pass membrane protein</topology>
    </subcellularLocation>
</comment>
<dbReference type="GO" id="GO:0055085">
    <property type="term" value="P:transmembrane transport"/>
    <property type="evidence" value="ECO:0007669"/>
    <property type="project" value="InterPro"/>
</dbReference>
<dbReference type="Pfam" id="PF00528">
    <property type="entry name" value="BPD_transp_1"/>
    <property type="match status" value="1"/>
</dbReference>
<dbReference type="InterPro" id="IPR035906">
    <property type="entry name" value="MetI-like_sf"/>
</dbReference>
<evidence type="ECO:0000256" key="5">
    <source>
        <dbReference type="ARBA" id="ARBA00022989"/>
    </source>
</evidence>
<keyword evidence="2 7" id="KW-0813">Transport</keyword>
<gene>
    <name evidence="10" type="ORF">MVAC_28868</name>
</gene>
<dbReference type="PATRIC" id="fig|1194972.3.peg.5721"/>
<keyword evidence="3" id="KW-1003">Cell membrane</keyword>
<dbReference type="Proteomes" id="UP000006072">
    <property type="component" value="Unassembled WGS sequence"/>
</dbReference>
<dbReference type="HOGENOM" id="CLU_046113_1_3_11"/>
<dbReference type="AlphaFoldDB" id="K0V0G1"/>
<dbReference type="PANTHER" id="PTHR30151:SF20">
    <property type="entry name" value="ABC TRANSPORTER PERMEASE PROTEIN HI_0355-RELATED"/>
    <property type="match status" value="1"/>
</dbReference>
<organism evidence="10 11">
    <name type="scientific">Mycolicibacterium vaccae ATCC 25954</name>
    <dbReference type="NCBI Taxonomy" id="1194972"/>
    <lineage>
        <taxon>Bacteria</taxon>
        <taxon>Bacillati</taxon>
        <taxon>Actinomycetota</taxon>
        <taxon>Actinomycetes</taxon>
        <taxon>Mycobacteriales</taxon>
        <taxon>Mycobacteriaceae</taxon>
        <taxon>Mycolicibacterium</taxon>
    </lineage>
</organism>
<dbReference type="InterPro" id="IPR000515">
    <property type="entry name" value="MetI-like"/>
</dbReference>
<feature type="transmembrane region" description="Helical" evidence="7">
    <location>
        <begin position="246"/>
        <end position="266"/>
    </location>
</feature>
<accession>K0V0G1</accession>
<dbReference type="EMBL" id="ALQA01000118">
    <property type="protein sequence ID" value="EJZ04449.1"/>
    <property type="molecule type" value="Genomic_DNA"/>
</dbReference>
<dbReference type="RefSeq" id="WP_003934016.1">
    <property type="nucleotide sequence ID" value="NZ_JH814709.1"/>
</dbReference>
<evidence type="ECO:0000256" key="7">
    <source>
        <dbReference type="RuleBase" id="RU363032"/>
    </source>
</evidence>
<feature type="domain" description="ABC transmembrane type-1" evidence="9">
    <location>
        <begin position="86"/>
        <end position="265"/>
    </location>
</feature>
<evidence type="ECO:0000313" key="10">
    <source>
        <dbReference type="EMBL" id="EJZ04449.1"/>
    </source>
</evidence>
<dbReference type="CDD" id="cd06261">
    <property type="entry name" value="TM_PBP2"/>
    <property type="match status" value="1"/>
</dbReference>
<evidence type="ECO:0000256" key="6">
    <source>
        <dbReference type="ARBA" id="ARBA00023136"/>
    </source>
</evidence>
<feature type="transmembrane region" description="Helical" evidence="7">
    <location>
        <begin position="151"/>
        <end position="170"/>
    </location>
</feature>
<evidence type="ECO:0000256" key="1">
    <source>
        <dbReference type="ARBA" id="ARBA00004651"/>
    </source>
</evidence>
<comment type="similarity">
    <text evidence="7">Belongs to the binding-protein-dependent transport system permease family.</text>
</comment>
<comment type="caution">
    <text evidence="10">The sequence shown here is derived from an EMBL/GenBank/DDBJ whole genome shotgun (WGS) entry which is preliminary data.</text>
</comment>
<evidence type="ECO:0000256" key="3">
    <source>
        <dbReference type="ARBA" id="ARBA00022475"/>
    </source>
</evidence>
<feature type="transmembrane region" description="Helical" evidence="7">
    <location>
        <begin position="124"/>
        <end position="145"/>
    </location>
</feature>
<name>K0V0G1_MYCVA</name>
<keyword evidence="4 7" id="KW-0812">Transmembrane</keyword>
<dbReference type="Gene3D" id="1.10.3720.10">
    <property type="entry name" value="MetI-like"/>
    <property type="match status" value="1"/>
</dbReference>